<organism evidence="1 2">
    <name type="scientific">Symbiodinium pilosum</name>
    <name type="common">Dinoflagellate</name>
    <dbReference type="NCBI Taxonomy" id="2952"/>
    <lineage>
        <taxon>Eukaryota</taxon>
        <taxon>Sar</taxon>
        <taxon>Alveolata</taxon>
        <taxon>Dinophyceae</taxon>
        <taxon>Suessiales</taxon>
        <taxon>Symbiodiniaceae</taxon>
        <taxon>Symbiodinium</taxon>
    </lineage>
</organism>
<name>A0A812T6R1_SYMPI</name>
<accession>A0A812T6R1</accession>
<protein>
    <submittedName>
        <fullName evidence="1">Uncharacterized protein</fullName>
    </submittedName>
</protein>
<comment type="caution">
    <text evidence="1">The sequence shown here is derived from an EMBL/GenBank/DDBJ whole genome shotgun (WGS) entry which is preliminary data.</text>
</comment>
<keyword evidence="2" id="KW-1185">Reference proteome</keyword>
<dbReference type="Proteomes" id="UP000649617">
    <property type="component" value="Unassembled WGS sequence"/>
</dbReference>
<gene>
    <name evidence="1" type="ORF">SPIL2461_LOCUS13316</name>
</gene>
<evidence type="ECO:0000313" key="2">
    <source>
        <dbReference type="Proteomes" id="UP000649617"/>
    </source>
</evidence>
<sequence length="238" mass="25156">MSGYAEPRLLPLGPTLPLPFEKDSPAQMRIPEAPMLPEASPLGGLICPLGPNASPTLTTPQCGDVRQSATGFGDVTPLTAQNKLGGLSDMNEWAWEMGSQCSVPSAWSKPSTVHSSISKLSTATGEGLIPGLVDGQRLSSVKPCWVPTSGGKVVVSLRKEVPQGFWDRLGIVLVNGPVQKKLVPTGVKKGKKLCVEVPSGMEAGDYDVRLSFGEKIIHGAIPLAVRDGDEEAEEDFDD</sequence>
<dbReference type="OrthoDB" id="412509at2759"/>
<dbReference type="EMBL" id="CAJNIZ010028890">
    <property type="protein sequence ID" value="CAE7511563.1"/>
    <property type="molecule type" value="Genomic_DNA"/>
</dbReference>
<reference evidence="1" key="1">
    <citation type="submission" date="2021-02" db="EMBL/GenBank/DDBJ databases">
        <authorList>
            <person name="Dougan E. K."/>
            <person name="Rhodes N."/>
            <person name="Thang M."/>
            <person name="Chan C."/>
        </authorList>
    </citation>
    <scope>NUCLEOTIDE SEQUENCE</scope>
</reference>
<dbReference type="AlphaFoldDB" id="A0A812T6R1"/>
<evidence type="ECO:0000313" key="1">
    <source>
        <dbReference type="EMBL" id="CAE7511563.1"/>
    </source>
</evidence>
<proteinExistence type="predicted"/>